<dbReference type="RefSeq" id="WP_190476598.1">
    <property type="nucleotide sequence ID" value="NZ_JACOFT010000001.1"/>
</dbReference>
<dbReference type="EMBL" id="JACOFT010000001">
    <property type="protein sequence ID" value="MBC3809940.1"/>
    <property type="molecule type" value="Genomic_DNA"/>
</dbReference>
<name>A0ABR6XAS5_9BURK</name>
<comment type="caution">
    <text evidence="1">The sequence shown here is derived from an EMBL/GenBank/DDBJ whole genome shotgun (WGS) entry which is preliminary data.</text>
</comment>
<reference evidence="1 2" key="1">
    <citation type="submission" date="2020-08" db="EMBL/GenBank/DDBJ databases">
        <title>Novel species isolated from subtropical streams in China.</title>
        <authorList>
            <person name="Lu H."/>
        </authorList>
    </citation>
    <scope>NUCLEOTIDE SEQUENCE [LARGE SCALE GENOMIC DNA]</scope>
    <source>
        <strain evidence="1 2">CCTCC AB 2015119</strain>
    </source>
</reference>
<dbReference type="Proteomes" id="UP000637632">
    <property type="component" value="Unassembled WGS sequence"/>
</dbReference>
<keyword evidence="2" id="KW-1185">Reference proteome</keyword>
<evidence type="ECO:0000313" key="1">
    <source>
        <dbReference type="EMBL" id="MBC3809940.1"/>
    </source>
</evidence>
<organism evidence="1 2">
    <name type="scientific">Undibacterium aquatile</name>
    <dbReference type="NCBI Taxonomy" id="1537398"/>
    <lineage>
        <taxon>Bacteria</taxon>
        <taxon>Pseudomonadati</taxon>
        <taxon>Pseudomonadota</taxon>
        <taxon>Betaproteobacteria</taxon>
        <taxon>Burkholderiales</taxon>
        <taxon>Oxalobacteraceae</taxon>
        <taxon>Undibacterium</taxon>
    </lineage>
</organism>
<sequence length="126" mass="14155">MAKHLASEKILWLPDVEEHDYPAADSYLRIIYNDKKVADMVASLRKAAIVKFKSKDIFRASQLSLLGISNSHVEKDRKKIANGVALSPLLLVRDESNGKVIIADGYHRLCAIYGFDEDAIIRCKII</sequence>
<evidence type="ECO:0008006" key="3">
    <source>
        <dbReference type="Google" id="ProtNLM"/>
    </source>
</evidence>
<gene>
    <name evidence="1" type="ORF">H8K26_00675</name>
</gene>
<proteinExistence type="predicted"/>
<evidence type="ECO:0000313" key="2">
    <source>
        <dbReference type="Proteomes" id="UP000637632"/>
    </source>
</evidence>
<protein>
    <recommendedName>
        <fullName evidence="3">ParB-like nuclease family protein</fullName>
    </recommendedName>
</protein>
<accession>A0ABR6XAS5</accession>